<dbReference type="PANTHER" id="PTHR12205:SF0">
    <property type="entry name" value="CENTROMERE_KINETOCHORE PROTEIN ZW10 HOMOLOG"/>
    <property type="match status" value="1"/>
</dbReference>
<feature type="domain" description="Centromere/kinetochore protein zw10 C-terminal" evidence="2">
    <location>
        <begin position="425"/>
        <end position="550"/>
    </location>
</feature>
<feature type="non-terminal residue" evidence="4">
    <location>
        <position position="1"/>
    </location>
</feature>
<dbReference type="Pfam" id="PF20665">
    <property type="entry name" value="Zw10_middle"/>
    <property type="match status" value="1"/>
</dbReference>
<dbReference type="GO" id="GO:0005737">
    <property type="term" value="C:cytoplasm"/>
    <property type="evidence" value="ECO:0007669"/>
    <property type="project" value="GOC"/>
</dbReference>
<dbReference type="InterPro" id="IPR048343">
    <property type="entry name" value="ZW10_C"/>
</dbReference>
<dbReference type="Pfam" id="PF22766">
    <property type="entry name" value="ZW10_C2"/>
    <property type="match status" value="1"/>
</dbReference>
<dbReference type="AlphaFoldDB" id="A0AA38BNA4"/>
<evidence type="ECO:0000313" key="5">
    <source>
        <dbReference type="Proteomes" id="UP000824469"/>
    </source>
</evidence>
<protein>
    <recommendedName>
        <fullName evidence="6">Centromere/kinetochore protein zw10-like protein</fullName>
    </recommendedName>
</protein>
<comment type="caution">
    <text evidence="4">The sequence shown here is derived from an EMBL/GenBank/DDBJ whole genome shotgun (WGS) entry which is preliminary data.</text>
</comment>
<sequence>MDSKWSGSVEDMLVRELGSESQELSALDLHLLKDRLHIPSLQIKDRLHSYVKSHHHDFLNIISAASNASIEVENISQTLNQILHKDRECIDIQICQLATQRGSVKKDLDEKEEVRRLLLTILVIVERLEDARRNVEQGRLVQAARTLSNSQILQNWCLSAHSTQPKAYTLLKNEWASCVSKLQMLLEDLFDNAVQVDNGNSKLHVNLHLECGKLPKSFGGADLASVLMAMEIMGILDAGFARLADSLTKYVMIPIIHNSAIDIISDESEKHRPFLRWDLPSDIQAECVLPAALYSKLLHVLKFIYRYICFENGNWMKLIGRLTWPKLSEAVITSCLAKAVPDEVSEVAEFQEVVRLTRDFESELKDMMLISASDNKDDKLSNFALNIEVHFASKKKNNILARVRKLLVQSNFEASSAVELLFWPAACAISLASKQIMEIVHETLKDACLSPRHIALEFYHAARDALLLYRAIVPVKLAKELNILSQAAIIVHNDCLYLAQEILGLAFEYRESLANVLKGNIVFVDLAPLFHQLAEETLNHQVAVVLSGLNEALDQANGFHNTHKKQQSEMASLAVDQAVVSLENVRLLWQPLLEENVYKKAMLFILKHFFSRISSEILMLDDMAVEETLQLRKLVQTALGNMSSLLRSITDDEMRLSTSAQSFQNNENDSQSSWDQFEKLIASLRKLRRITDLLDMSLKSITLAWESGELIACGFNSLEVQKLIRAIFSDTPLRRECLKRIENMDF</sequence>
<dbReference type="InterPro" id="IPR048344">
    <property type="entry name" value="Zw10_middle"/>
</dbReference>
<dbReference type="EMBL" id="JAHRHJ020003813">
    <property type="protein sequence ID" value="KAH9287945.1"/>
    <property type="molecule type" value="Genomic_DNA"/>
</dbReference>
<evidence type="ECO:0000259" key="1">
    <source>
        <dbReference type="Pfam" id="PF20665"/>
    </source>
</evidence>
<gene>
    <name evidence="4" type="ORF">KI387_032062</name>
</gene>
<dbReference type="GO" id="GO:0006888">
    <property type="term" value="P:endoplasmic reticulum to Golgi vesicle-mediated transport"/>
    <property type="evidence" value="ECO:0007669"/>
    <property type="project" value="TreeGrafter"/>
</dbReference>
<dbReference type="InterPro" id="IPR055148">
    <property type="entry name" value="ZW10_C_2"/>
</dbReference>
<dbReference type="Proteomes" id="UP000824469">
    <property type="component" value="Unassembled WGS sequence"/>
</dbReference>
<dbReference type="GO" id="GO:1990423">
    <property type="term" value="C:RZZ complex"/>
    <property type="evidence" value="ECO:0007669"/>
    <property type="project" value="TreeGrafter"/>
</dbReference>
<evidence type="ECO:0000259" key="3">
    <source>
        <dbReference type="Pfam" id="PF22766"/>
    </source>
</evidence>
<dbReference type="Pfam" id="PF20666">
    <property type="entry name" value="ZW10_C"/>
    <property type="match status" value="1"/>
</dbReference>
<name>A0AA38BNA4_TAXCH</name>
<reference evidence="4 5" key="1">
    <citation type="journal article" date="2021" name="Nat. Plants">
        <title>The Taxus genome provides insights into paclitaxel biosynthesis.</title>
        <authorList>
            <person name="Xiong X."/>
            <person name="Gou J."/>
            <person name="Liao Q."/>
            <person name="Li Y."/>
            <person name="Zhou Q."/>
            <person name="Bi G."/>
            <person name="Li C."/>
            <person name="Du R."/>
            <person name="Wang X."/>
            <person name="Sun T."/>
            <person name="Guo L."/>
            <person name="Liang H."/>
            <person name="Lu P."/>
            <person name="Wu Y."/>
            <person name="Zhang Z."/>
            <person name="Ro D.K."/>
            <person name="Shang Y."/>
            <person name="Huang S."/>
            <person name="Yan J."/>
        </authorList>
    </citation>
    <scope>NUCLEOTIDE SEQUENCE [LARGE SCALE GENOMIC DNA]</scope>
    <source>
        <strain evidence="4">Ta-2019</strain>
    </source>
</reference>
<dbReference type="InterPro" id="IPR046362">
    <property type="entry name" value="Zw10/DSL1_C_sf"/>
</dbReference>
<feature type="domain" description="Centromere/kinetochore protein zw10 middle" evidence="1">
    <location>
        <begin position="171"/>
        <end position="407"/>
    </location>
</feature>
<dbReference type="OMA" id="HHLLTMG"/>
<keyword evidence="5" id="KW-1185">Reference proteome</keyword>
<evidence type="ECO:0000313" key="4">
    <source>
        <dbReference type="EMBL" id="KAH9287945.1"/>
    </source>
</evidence>
<dbReference type="PANTHER" id="PTHR12205">
    <property type="entry name" value="CENTROMERE/KINETOCHORE PROTEIN ZW10"/>
    <property type="match status" value="1"/>
</dbReference>
<feature type="domain" description="ZW10 C-terminal helical" evidence="3">
    <location>
        <begin position="574"/>
        <end position="741"/>
    </location>
</feature>
<proteinExistence type="predicted"/>
<evidence type="ECO:0000259" key="2">
    <source>
        <dbReference type="Pfam" id="PF20666"/>
    </source>
</evidence>
<accession>A0AA38BNA4</accession>
<organism evidence="4 5">
    <name type="scientific">Taxus chinensis</name>
    <name type="common">Chinese yew</name>
    <name type="synonym">Taxus wallichiana var. chinensis</name>
    <dbReference type="NCBI Taxonomy" id="29808"/>
    <lineage>
        <taxon>Eukaryota</taxon>
        <taxon>Viridiplantae</taxon>
        <taxon>Streptophyta</taxon>
        <taxon>Embryophyta</taxon>
        <taxon>Tracheophyta</taxon>
        <taxon>Spermatophyta</taxon>
        <taxon>Pinopsida</taxon>
        <taxon>Pinidae</taxon>
        <taxon>Conifers II</taxon>
        <taxon>Cupressales</taxon>
        <taxon>Taxaceae</taxon>
        <taxon>Taxus</taxon>
    </lineage>
</organism>
<dbReference type="Gene3D" id="1.10.357.150">
    <property type="match status" value="1"/>
</dbReference>
<evidence type="ECO:0008006" key="6">
    <source>
        <dbReference type="Google" id="ProtNLM"/>
    </source>
</evidence>
<dbReference type="GO" id="GO:0007094">
    <property type="term" value="P:mitotic spindle assembly checkpoint signaling"/>
    <property type="evidence" value="ECO:0007669"/>
    <property type="project" value="TreeGrafter"/>
</dbReference>